<feature type="compositionally biased region" description="Basic and acidic residues" evidence="1">
    <location>
        <begin position="106"/>
        <end position="116"/>
    </location>
</feature>
<organism evidence="2 3">
    <name type="scientific">Hibiscus sabdariffa</name>
    <name type="common">roselle</name>
    <dbReference type="NCBI Taxonomy" id="183260"/>
    <lineage>
        <taxon>Eukaryota</taxon>
        <taxon>Viridiplantae</taxon>
        <taxon>Streptophyta</taxon>
        <taxon>Embryophyta</taxon>
        <taxon>Tracheophyta</taxon>
        <taxon>Spermatophyta</taxon>
        <taxon>Magnoliopsida</taxon>
        <taxon>eudicotyledons</taxon>
        <taxon>Gunneridae</taxon>
        <taxon>Pentapetalae</taxon>
        <taxon>rosids</taxon>
        <taxon>malvids</taxon>
        <taxon>Malvales</taxon>
        <taxon>Malvaceae</taxon>
        <taxon>Malvoideae</taxon>
        <taxon>Hibiscus</taxon>
    </lineage>
</organism>
<protein>
    <submittedName>
        <fullName evidence="2">Uncharacterized protein</fullName>
    </submittedName>
</protein>
<dbReference type="Proteomes" id="UP001396334">
    <property type="component" value="Unassembled WGS sequence"/>
</dbReference>
<evidence type="ECO:0000313" key="3">
    <source>
        <dbReference type="Proteomes" id="UP001396334"/>
    </source>
</evidence>
<proteinExistence type="predicted"/>
<name>A0ABR2SWC7_9ROSI</name>
<comment type="caution">
    <text evidence="2">The sequence shown here is derived from an EMBL/GenBank/DDBJ whole genome shotgun (WGS) entry which is preliminary data.</text>
</comment>
<evidence type="ECO:0000256" key="1">
    <source>
        <dbReference type="SAM" id="MobiDB-lite"/>
    </source>
</evidence>
<feature type="region of interest" description="Disordered" evidence="1">
    <location>
        <begin position="101"/>
        <end position="167"/>
    </location>
</feature>
<gene>
    <name evidence="2" type="ORF">V6N11_026681</name>
</gene>
<accession>A0ABR2SWC7</accession>
<evidence type="ECO:0000313" key="2">
    <source>
        <dbReference type="EMBL" id="KAK9029568.1"/>
    </source>
</evidence>
<reference evidence="2 3" key="1">
    <citation type="journal article" date="2024" name="G3 (Bethesda)">
        <title>Genome assembly of Hibiscus sabdariffa L. provides insights into metabolisms of medicinal natural products.</title>
        <authorList>
            <person name="Kim T."/>
        </authorList>
    </citation>
    <scope>NUCLEOTIDE SEQUENCE [LARGE SCALE GENOMIC DNA]</scope>
    <source>
        <strain evidence="2">TK-2024</strain>
        <tissue evidence="2">Old leaves</tissue>
    </source>
</reference>
<keyword evidence="3" id="KW-1185">Reference proteome</keyword>
<dbReference type="EMBL" id="JBBPBN010000011">
    <property type="protein sequence ID" value="KAK9029568.1"/>
    <property type="molecule type" value="Genomic_DNA"/>
</dbReference>
<sequence length="167" mass="18204">MSGMVNSMEGLTIGDAEEEVLQVDQFSDQPVVSYDFCFVGKSDFKLEWDSSLQATLRRAVTPTSIWLREDTSSIPQSTGMSGVNSGSQSIRGNLGTLFSKNYAQTDSHKDDPKELLDVNMGCNDEDNPLESMEGSKRARVYPSAIAPNLDQQTNPAAGLSDRASRSQ</sequence>